<dbReference type="CDD" id="cd00130">
    <property type="entry name" value="PAS"/>
    <property type="match status" value="5"/>
</dbReference>
<dbReference type="Gene3D" id="3.30.565.10">
    <property type="entry name" value="Histidine kinase-like ATPase, C-terminal domain"/>
    <property type="match status" value="1"/>
</dbReference>
<reference evidence="17 18" key="1">
    <citation type="submission" date="2018-03" db="EMBL/GenBank/DDBJ databases">
        <title>Ahniella affigens gen. nov., sp. nov., a gammaproteobacterium isolated from sandy soil near a stream.</title>
        <authorList>
            <person name="Ko Y."/>
            <person name="Kim J.-H."/>
        </authorList>
    </citation>
    <scope>NUCLEOTIDE SEQUENCE [LARGE SCALE GENOMIC DNA]</scope>
    <source>
        <strain evidence="17 18">D13</strain>
    </source>
</reference>
<feature type="domain" description="PAC" evidence="16">
    <location>
        <begin position="504"/>
        <end position="556"/>
    </location>
</feature>
<feature type="domain" description="PAC" evidence="16">
    <location>
        <begin position="380"/>
        <end position="432"/>
    </location>
</feature>
<dbReference type="SUPFAM" id="SSF47384">
    <property type="entry name" value="Homodimeric domain of signal transducing histidine kinase"/>
    <property type="match status" value="1"/>
</dbReference>
<dbReference type="PROSITE" id="PS50110">
    <property type="entry name" value="RESPONSE_REGULATORY"/>
    <property type="match status" value="1"/>
</dbReference>
<keyword evidence="18" id="KW-1185">Reference proteome</keyword>
<dbReference type="PRINTS" id="PR00344">
    <property type="entry name" value="BCTRLSENSOR"/>
</dbReference>
<dbReference type="Gene3D" id="2.10.70.100">
    <property type="match status" value="1"/>
</dbReference>
<feature type="modified residue" description="4-aspartylphosphate" evidence="12">
    <location>
        <position position="1464"/>
    </location>
</feature>
<dbReference type="PROSITE" id="PS50109">
    <property type="entry name" value="HIS_KIN"/>
    <property type="match status" value="1"/>
</dbReference>
<dbReference type="InterPro" id="IPR013655">
    <property type="entry name" value="PAS_fold_3"/>
</dbReference>
<evidence type="ECO:0000313" key="18">
    <source>
        <dbReference type="Proteomes" id="UP000241074"/>
    </source>
</evidence>
<dbReference type="KEGG" id="xba:C7S18_00905"/>
<dbReference type="InterPro" id="IPR036890">
    <property type="entry name" value="HATPase_C_sf"/>
</dbReference>
<dbReference type="CDD" id="cd17546">
    <property type="entry name" value="REC_hyHK_CKI1_RcsC-like"/>
    <property type="match status" value="1"/>
</dbReference>
<dbReference type="SMART" id="SM00448">
    <property type="entry name" value="REC"/>
    <property type="match status" value="1"/>
</dbReference>
<dbReference type="SMART" id="SM00086">
    <property type="entry name" value="PAC"/>
    <property type="match status" value="6"/>
</dbReference>
<proteinExistence type="predicted"/>
<evidence type="ECO:0000256" key="9">
    <source>
        <dbReference type="ARBA" id="ARBA00023012"/>
    </source>
</evidence>
<feature type="region of interest" description="Disordered" evidence="13">
    <location>
        <begin position="1"/>
        <end position="35"/>
    </location>
</feature>
<protein>
    <recommendedName>
        <fullName evidence="11">Sensory/regulatory protein RpfC</fullName>
        <ecNumber evidence="3">2.7.13.3</ecNumber>
    </recommendedName>
</protein>
<dbReference type="InterPro" id="IPR003661">
    <property type="entry name" value="HisK_dim/P_dom"/>
</dbReference>
<dbReference type="NCBIfam" id="TIGR00229">
    <property type="entry name" value="sensory_box"/>
    <property type="match status" value="4"/>
</dbReference>
<dbReference type="Gene3D" id="3.30.450.20">
    <property type="entry name" value="PAS domain"/>
    <property type="match status" value="6"/>
</dbReference>
<dbReference type="InterPro" id="IPR004358">
    <property type="entry name" value="Sig_transdc_His_kin-like_C"/>
</dbReference>
<dbReference type="SUPFAM" id="SSF55785">
    <property type="entry name" value="PYP-like sensor domain (PAS domain)"/>
    <property type="match status" value="7"/>
</dbReference>
<dbReference type="EC" id="2.7.13.3" evidence="3"/>
<feature type="domain" description="PAC" evidence="16">
    <location>
        <begin position="753"/>
        <end position="805"/>
    </location>
</feature>
<feature type="domain" description="PAC" evidence="16">
    <location>
        <begin position="255"/>
        <end position="307"/>
    </location>
</feature>
<evidence type="ECO:0000256" key="4">
    <source>
        <dbReference type="ARBA" id="ARBA00022553"/>
    </source>
</evidence>
<keyword evidence="6" id="KW-0547">Nucleotide-binding</keyword>
<evidence type="ECO:0000256" key="3">
    <source>
        <dbReference type="ARBA" id="ARBA00012438"/>
    </source>
</evidence>
<dbReference type="CDD" id="cd16922">
    <property type="entry name" value="HATPase_EvgS-ArcB-TorS-like"/>
    <property type="match status" value="1"/>
</dbReference>
<evidence type="ECO:0000259" key="15">
    <source>
        <dbReference type="PROSITE" id="PS50110"/>
    </source>
</evidence>
<name>A0A2P1PLY5_9GAMM</name>
<dbReference type="Gene3D" id="1.10.287.130">
    <property type="match status" value="1"/>
</dbReference>
<dbReference type="InterPro" id="IPR003594">
    <property type="entry name" value="HATPase_dom"/>
</dbReference>
<keyword evidence="9" id="KW-0902">Two-component regulatory system</keyword>
<accession>A0A2P1PLY5</accession>
<evidence type="ECO:0000259" key="16">
    <source>
        <dbReference type="PROSITE" id="PS50113"/>
    </source>
</evidence>
<dbReference type="InterPro" id="IPR011006">
    <property type="entry name" value="CheY-like_superfamily"/>
</dbReference>
<dbReference type="SUPFAM" id="SSF52172">
    <property type="entry name" value="CheY-like"/>
    <property type="match status" value="1"/>
</dbReference>
<dbReference type="GO" id="GO:0000155">
    <property type="term" value="F:phosphorelay sensor kinase activity"/>
    <property type="evidence" value="ECO:0007669"/>
    <property type="project" value="InterPro"/>
</dbReference>
<dbReference type="PANTHER" id="PTHR45339">
    <property type="entry name" value="HYBRID SIGNAL TRANSDUCTION HISTIDINE KINASE J"/>
    <property type="match status" value="1"/>
</dbReference>
<dbReference type="GO" id="GO:0005524">
    <property type="term" value="F:ATP binding"/>
    <property type="evidence" value="ECO:0007669"/>
    <property type="project" value="UniProtKB-KW"/>
</dbReference>
<dbReference type="EMBL" id="CP027860">
    <property type="protein sequence ID" value="AVP95842.1"/>
    <property type="molecule type" value="Genomic_DNA"/>
</dbReference>
<evidence type="ECO:0000256" key="11">
    <source>
        <dbReference type="ARBA" id="ARBA00068150"/>
    </source>
</evidence>
<dbReference type="FunFam" id="3.30.565.10:FF:000010">
    <property type="entry name" value="Sensor histidine kinase RcsC"/>
    <property type="match status" value="1"/>
</dbReference>
<evidence type="ECO:0000256" key="1">
    <source>
        <dbReference type="ARBA" id="ARBA00000085"/>
    </source>
</evidence>
<dbReference type="Pfam" id="PF00072">
    <property type="entry name" value="Response_reg"/>
    <property type="match status" value="1"/>
</dbReference>
<dbReference type="PROSITE" id="PS50113">
    <property type="entry name" value="PAC"/>
    <property type="match status" value="6"/>
</dbReference>
<evidence type="ECO:0000256" key="6">
    <source>
        <dbReference type="ARBA" id="ARBA00022741"/>
    </source>
</evidence>
<organism evidence="17 18">
    <name type="scientific">Ahniella affigens</name>
    <dbReference type="NCBI Taxonomy" id="2021234"/>
    <lineage>
        <taxon>Bacteria</taxon>
        <taxon>Pseudomonadati</taxon>
        <taxon>Pseudomonadota</taxon>
        <taxon>Gammaproteobacteria</taxon>
        <taxon>Lysobacterales</taxon>
        <taxon>Rhodanobacteraceae</taxon>
        <taxon>Ahniella</taxon>
    </lineage>
</organism>
<dbReference type="Gene3D" id="3.40.50.2300">
    <property type="match status" value="1"/>
</dbReference>
<dbReference type="Pfam" id="PF08447">
    <property type="entry name" value="PAS_3"/>
    <property type="match status" value="5"/>
</dbReference>
<feature type="domain" description="PAC" evidence="16">
    <location>
        <begin position="628"/>
        <end position="680"/>
    </location>
</feature>
<feature type="compositionally biased region" description="Polar residues" evidence="13">
    <location>
        <begin position="21"/>
        <end position="31"/>
    </location>
</feature>
<feature type="compositionally biased region" description="Basic and acidic residues" evidence="13">
    <location>
        <begin position="1"/>
        <end position="10"/>
    </location>
</feature>
<dbReference type="FunFam" id="1.10.287.130:FF:000002">
    <property type="entry name" value="Two-component osmosensing histidine kinase"/>
    <property type="match status" value="1"/>
</dbReference>
<dbReference type="SUPFAM" id="SSF55874">
    <property type="entry name" value="ATPase domain of HSP90 chaperone/DNA topoisomerase II/histidine kinase"/>
    <property type="match status" value="1"/>
</dbReference>
<sequence>MAAGHADQRRLHARRRLRTIPGQSRGAQSGLLSGVKRHAGRANRSEAAHLARASMAQGAGIPVFAIGAYATERCASLGIACLCLPETSLGAFGAHGPQGGVYLMDIDTWLAQTELRTNLRLDRHAAIVFGTRQEQCIDLAASLAQVCPHLVTPSCSDTWVRALIAGQQRYCRDVLHVGESIDLARLKNAVSLGRLNAWAINLDTGEHLGGHLDLELFGEPIKSAADMLRGMSESDHWIIEALEALGLDGNANASLSHEFRRVDCHGQERWYATHASCYVDADQDVRGVIGVTYEVTDRKRAEQQADRHADLLAQALKAADMVSWEYDATTRIRHSIGDDEALFGLRPSSLEEVTALVLPEDRTSERFLAYQRALQHGEAFDEEFRVRRPDGSICWLQSRGRPSLDAHGNLLRVSGIVFDITPRKQIEMRLEETEGWLSRALSAGHMVAWEWNLRDHSRRSFGRQEVILGRDIAGIDDAKGAVHPADRERDEWLFNQAAEHGSPYSNEFRVIDVEGKVRWLRSIGSPSEVDANGTVTMSGLAWDISERKEMELTLRETEQRLRTTLSSGQMVVWEWNLRTRERRSFGDKLELMGSGREPIERAWGRLHPDDYALFRDAWESAVANATEFRAEFRLIRDDGVATWVRSIGSPLLIDEAGVAVMGGVSWDISERKRTELALTESETRMRAALEAARMVSWERNLLTGRRQTMGDHYALFGFDADEEGSHVDAAVAPGDAELDQERFETAIRDRTLYSSEFRICKPDGEVRWLHSRGKVISERQGQAEIIAGVVWDITDRKEMEAALSTREAELSAALQAARMCRFQFDFRRREWLISDDAHAVFGTRIGPLSVHPDSRRDLSRYLARLHHGLPVDDVEVRLQVGSATPWVELRANLLDRHRANGVFWDISLRKTIEEALLESENWHRIAVEGANLNVWEYDLESKTRRGGNRDLEFFGRAPDSLESLLEVVHEDDREALTASFFESMAVPGVQRQQFRVLKADGSYRWIESIGRVLNRRDGTPWRYAGVSIDITEKKEHADALQRAVLAAEHAVRAQSAFLAAMSHEIRTPMNAVIGMTGLLLNSPLDDRQQDMARTLRSSAELLLNLINDVLDFSKIDAGQMQLDQSPFDLADVIESSLDLLAPQAEVKRLSLGAVFDFQIGARLIGDPARLRQILVNLLSNAIKFTPAGHVEIKANLWSLSATTARLWISVRDQGIGIAPEVLRTLFTPFRQGDTSMSRRFGGTGLGLVICKRLADLMHGEITVESEPGQGACFRVRLDLPLADPSPGPADWMHDRRIAIVMDEGHARDALIEQLVLFGASVEHHPTIGDLRRHQSPDVVVVDDDVRLPVDFPLPTLRVLGLGVSVRDDHLSLSRPIRPSLLLDRLGRLIQQPGANSPGPAQAADDQTPLPDISLRVLVAEDNDVNQMLIELMLQSLGIEPRLVSDGQEAIDALQGGDYNVILMDVEMPGIDGIEATRLIRARPEFADRPYIIAATAHVMSDSKQRFLNAGMNDYVPKPILMPELKAALSRAGEFLARRS</sequence>
<gene>
    <name evidence="17" type="ORF">C7S18_00905</name>
</gene>
<comment type="subcellular location">
    <subcellularLocation>
        <location evidence="2">Cell inner membrane</location>
        <topology evidence="2">Multi-pass membrane protein</topology>
    </subcellularLocation>
</comment>
<reference evidence="17 18" key="2">
    <citation type="submission" date="2018-03" db="EMBL/GenBank/DDBJ databases">
        <authorList>
            <person name="Keele B.F."/>
        </authorList>
    </citation>
    <scope>NUCLEOTIDE SEQUENCE [LARGE SCALE GENOMIC DNA]</scope>
    <source>
        <strain evidence="17 18">D13</strain>
    </source>
</reference>
<dbReference type="Proteomes" id="UP000241074">
    <property type="component" value="Chromosome"/>
</dbReference>
<keyword evidence="5" id="KW-0808">Transferase</keyword>
<keyword evidence="4 12" id="KW-0597">Phosphoprotein</keyword>
<dbReference type="Pfam" id="PF00512">
    <property type="entry name" value="HisKA"/>
    <property type="match status" value="1"/>
</dbReference>
<keyword evidence="8" id="KW-0067">ATP-binding</keyword>
<keyword evidence="7" id="KW-0418">Kinase</keyword>
<feature type="domain" description="Histidine kinase" evidence="14">
    <location>
        <begin position="1060"/>
        <end position="1281"/>
    </location>
</feature>
<evidence type="ECO:0000313" key="17">
    <source>
        <dbReference type="EMBL" id="AVP95842.1"/>
    </source>
</evidence>
<dbReference type="InterPro" id="IPR000014">
    <property type="entry name" value="PAS"/>
</dbReference>
<dbReference type="Pfam" id="PF02518">
    <property type="entry name" value="HATPase_c"/>
    <property type="match status" value="1"/>
</dbReference>
<evidence type="ECO:0000256" key="5">
    <source>
        <dbReference type="ARBA" id="ARBA00022679"/>
    </source>
</evidence>
<dbReference type="InterPro" id="IPR005467">
    <property type="entry name" value="His_kinase_dom"/>
</dbReference>
<evidence type="ECO:0000256" key="2">
    <source>
        <dbReference type="ARBA" id="ARBA00004429"/>
    </source>
</evidence>
<dbReference type="InterPro" id="IPR000700">
    <property type="entry name" value="PAS-assoc_C"/>
</dbReference>
<dbReference type="SMART" id="SM00388">
    <property type="entry name" value="HisKA"/>
    <property type="match status" value="1"/>
</dbReference>
<dbReference type="InterPro" id="IPR036097">
    <property type="entry name" value="HisK_dim/P_sf"/>
</dbReference>
<dbReference type="InterPro" id="IPR001610">
    <property type="entry name" value="PAC"/>
</dbReference>
<evidence type="ECO:0000256" key="10">
    <source>
        <dbReference type="ARBA" id="ARBA00064003"/>
    </source>
</evidence>
<dbReference type="InterPro" id="IPR035965">
    <property type="entry name" value="PAS-like_dom_sf"/>
</dbReference>
<dbReference type="CDD" id="cd00082">
    <property type="entry name" value="HisKA"/>
    <property type="match status" value="1"/>
</dbReference>
<evidence type="ECO:0000256" key="8">
    <source>
        <dbReference type="ARBA" id="ARBA00022840"/>
    </source>
</evidence>
<dbReference type="SMART" id="SM00387">
    <property type="entry name" value="HATPase_c"/>
    <property type="match status" value="1"/>
</dbReference>
<dbReference type="GO" id="GO:0005886">
    <property type="term" value="C:plasma membrane"/>
    <property type="evidence" value="ECO:0007669"/>
    <property type="project" value="UniProtKB-SubCell"/>
</dbReference>
<evidence type="ECO:0000256" key="12">
    <source>
        <dbReference type="PROSITE-ProRule" id="PRU00169"/>
    </source>
</evidence>
<feature type="domain" description="PAC" evidence="16">
    <location>
        <begin position="990"/>
        <end position="1042"/>
    </location>
</feature>
<evidence type="ECO:0000256" key="13">
    <source>
        <dbReference type="SAM" id="MobiDB-lite"/>
    </source>
</evidence>
<evidence type="ECO:0000256" key="7">
    <source>
        <dbReference type="ARBA" id="ARBA00022777"/>
    </source>
</evidence>
<feature type="domain" description="Response regulatory" evidence="15">
    <location>
        <begin position="1415"/>
        <end position="1532"/>
    </location>
</feature>
<dbReference type="InterPro" id="IPR001789">
    <property type="entry name" value="Sig_transdc_resp-reg_receiver"/>
</dbReference>
<dbReference type="OrthoDB" id="9797243at2"/>
<evidence type="ECO:0000259" key="14">
    <source>
        <dbReference type="PROSITE" id="PS50109"/>
    </source>
</evidence>
<comment type="catalytic activity">
    <reaction evidence="1">
        <text>ATP + protein L-histidine = ADP + protein N-phospho-L-histidine.</text>
        <dbReference type="EC" id="2.7.13.3"/>
    </reaction>
</comment>
<comment type="subunit">
    <text evidence="10">At low DSF concentrations, interacts with RpfF.</text>
</comment>
<dbReference type="PANTHER" id="PTHR45339:SF1">
    <property type="entry name" value="HYBRID SIGNAL TRANSDUCTION HISTIDINE KINASE J"/>
    <property type="match status" value="1"/>
</dbReference>